<reference evidence="1" key="1">
    <citation type="submission" date="2019-08" db="EMBL/GenBank/DDBJ databases">
        <title>The genome of the North American firefly Photinus pyralis.</title>
        <authorList>
            <consortium name="Photinus pyralis genome working group"/>
            <person name="Fallon T.R."/>
            <person name="Sander Lower S.E."/>
            <person name="Weng J.-K."/>
        </authorList>
    </citation>
    <scope>NUCLEOTIDE SEQUENCE</scope>
    <source>
        <strain evidence="1">TRF0915ILg1</strain>
        <tissue evidence="1">Whole body</tissue>
    </source>
</reference>
<gene>
    <name evidence="1" type="ORF">ILUMI_16969</name>
</gene>
<dbReference type="Proteomes" id="UP000801492">
    <property type="component" value="Unassembled WGS sequence"/>
</dbReference>
<dbReference type="EMBL" id="VTPC01069624">
    <property type="protein sequence ID" value="KAF2889204.1"/>
    <property type="molecule type" value="Genomic_DNA"/>
</dbReference>
<protein>
    <submittedName>
        <fullName evidence="1">Uncharacterized protein</fullName>
    </submittedName>
</protein>
<organism evidence="1 2">
    <name type="scientific">Ignelater luminosus</name>
    <name type="common">Cucubano</name>
    <name type="synonym">Pyrophorus luminosus</name>
    <dbReference type="NCBI Taxonomy" id="2038154"/>
    <lineage>
        <taxon>Eukaryota</taxon>
        <taxon>Metazoa</taxon>
        <taxon>Ecdysozoa</taxon>
        <taxon>Arthropoda</taxon>
        <taxon>Hexapoda</taxon>
        <taxon>Insecta</taxon>
        <taxon>Pterygota</taxon>
        <taxon>Neoptera</taxon>
        <taxon>Endopterygota</taxon>
        <taxon>Coleoptera</taxon>
        <taxon>Polyphaga</taxon>
        <taxon>Elateriformia</taxon>
        <taxon>Elateroidea</taxon>
        <taxon>Elateridae</taxon>
        <taxon>Agrypninae</taxon>
        <taxon>Pyrophorini</taxon>
        <taxon>Ignelater</taxon>
    </lineage>
</organism>
<evidence type="ECO:0000313" key="1">
    <source>
        <dbReference type="EMBL" id="KAF2889204.1"/>
    </source>
</evidence>
<dbReference type="AlphaFoldDB" id="A0A8K0CMK5"/>
<sequence length="84" mass="9501">MEVSDREKVMASHVVRGPGVRTGLENAVEQEATKSRKERKTELLRFITPKSRHKDASKENMVLQAVQGKMKVQQAFPNQQPVLS</sequence>
<evidence type="ECO:0000313" key="2">
    <source>
        <dbReference type="Proteomes" id="UP000801492"/>
    </source>
</evidence>
<keyword evidence="2" id="KW-1185">Reference proteome</keyword>
<proteinExistence type="predicted"/>
<comment type="caution">
    <text evidence="1">The sequence shown here is derived from an EMBL/GenBank/DDBJ whole genome shotgun (WGS) entry which is preliminary data.</text>
</comment>
<accession>A0A8K0CMK5</accession>
<name>A0A8K0CMK5_IGNLU</name>